<feature type="transmembrane region" description="Helical" evidence="2">
    <location>
        <begin position="98"/>
        <end position="118"/>
    </location>
</feature>
<feature type="region of interest" description="Disordered" evidence="1">
    <location>
        <begin position="409"/>
        <end position="432"/>
    </location>
</feature>
<evidence type="ECO:0000256" key="1">
    <source>
        <dbReference type="SAM" id="MobiDB-lite"/>
    </source>
</evidence>
<evidence type="ECO:0000313" key="3">
    <source>
        <dbReference type="EMBL" id="MBM7473424.1"/>
    </source>
</evidence>
<dbReference type="EMBL" id="JAFBBU010000001">
    <property type="protein sequence ID" value="MBM7473424.1"/>
    <property type="molecule type" value="Genomic_DNA"/>
</dbReference>
<dbReference type="RefSeq" id="WP_205110894.1">
    <property type="nucleotide sequence ID" value="NZ_BAAAHT010000001.1"/>
</dbReference>
<accession>A0ABS2L8S5</accession>
<protein>
    <recommendedName>
        <fullName evidence="5">O-antigen ligase domain-containing protein</fullName>
    </recommendedName>
</protein>
<evidence type="ECO:0008006" key="5">
    <source>
        <dbReference type="Google" id="ProtNLM"/>
    </source>
</evidence>
<gene>
    <name evidence="3" type="ORF">JOE66_003058</name>
</gene>
<keyword evidence="2" id="KW-0812">Transmembrane</keyword>
<feature type="transmembrane region" description="Helical" evidence="2">
    <location>
        <begin position="130"/>
        <end position="148"/>
    </location>
</feature>
<sequence length="432" mass="46531">MTLSITIAAVGLVVVLLCPARLSGFFGALTAVFLAGLIPSNTPPRDVILYALLGAVIVMFLGLLRSARYVEIRRTNPWIIAFVVVVTLRQLVEVQWPYSLRVGVTGAGIILVSVLASQEWTDKRGRERDLLVWSLPVLVIVEFCLAWSEEFGGAKALWPLSNGTDVIGSRYNTVLSSLPGRALGSTGQPIPLGALACAGLVVCIWLLIERRRYGYIAIAGLAVATLIFAGSRTAIIAAMVATLYLLLTRSRLSSIPLYLAGGGLLLIGLFNSSILDLLGFSDFSDSTSYSHRVGVLGYVPELLNRGSLEFLFGSGYTTIANALQNSSAGSDGITVFDQEYVRTAWGSGLLGLVLLAGVLISGWRRSDKLGRMLLIVMAILFASWDALGWNMAFTIFAIAASRYTTRREVTTDKEELSPNSTVSRAPTSRTSR</sequence>
<organism evidence="3 4">
    <name type="scientific">Subtercola frigoramans</name>
    <dbReference type="NCBI Taxonomy" id="120298"/>
    <lineage>
        <taxon>Bacteria</taxon>
        <taxon>Bacillati</taxon>
        <taxon>Actinomycetota</taxon>
        <taxon>Actinomycetes</taxon>
        <taxon>Micrococcales</taxon>
        <taxon>Microbacteriaceae</taxon>
        <taxon>Subtercola</taxon>
    </lineage>
</organism>
<evidence type="ECO:0000256" key="2">
    <source>
        <dbReference type="SAM" id="Phobius"/>
    </source>
</evidence>
<feature type="transmembrane region" description="Helical" evidence="2">
    <location>
        <begin position="257"/>
        <end position="278"/>
    </location>
</feature>
<reference evidence="3 4" key="1">
    <citation type="submission" date="2021-01" db="EMBL/GenBank/DDBJ databases">
        <title>Sequencing the genomes of 1000 actinobacteria strains.</title>
        <authorList>
            <person name="Klenk H.-P."/>
        </authorList>
    </citation>
    <scope>NUCLEOTIDE SEQUENCE [LARGE SCALE GENOMIC DNA]</scope>
    <source>
        <strain evidence="3 4">DSM 13057</strain>
    </source>
</reference>
<comment type="caution">
    <text evidence="3">The sequence shown here is derived from an EMBL/GenBank/DDBJ whole genome shotgun (WGS) entry which is preliminary data.</text>
</comment>
<feature type="transmembrane region" description="Helical" evidence="2">
    <location>
        <begin position="47"/>
        <end position="64"/>
    </location>
</feature>
<evidence type="ECO:0000313" key="4">
    <source>
        <dbReference type="Proteomes" id="UP000776164"/>
    </source>
</evidence>
<proteinExistence type="predicted"/>
<feature type="transmembrane region" description="Helical" evidence="2">
    <location>
        <begin position="76"/>
        <end position="92"/>
    </location>
</feature>
<keyword evidence="4" id="KW-1185">Reference proteome</keyword>
<keyword evidence="2" id="KW-1133">Transmembrane helix</keyword>
<feature type="transmembrane region" description="Helical" evidence="2">
    <location>
        <begin position="375"/>
        <end position="399"/>
    </location>
</feature>
<feature type="transmembrane region" description="Helical" evidence="2">
    <location>
        <begin position="215"/>
        <end position="245"/>
    </location>
</feature>
<keyword evidence="2" id="KW-0472">Membrane</keyword>
<feature type="compositionally biased region" description="Polar residues" evidence="1">
    <location>
        <begin position="417"/>
        <end position="432"/>
    </location>
</feature>
<feature type="transmembrane region" description="Helical" evidence="2">
    <location>
        <begin position="344"/>
        <end position="363"/>
    </location>
</feature>
<name>A0ABS2L8S5_9MICO</name>
<feature type="transmembrane region" description="Helical" evidence="2">
    <location>
        <begin position="190"/>
        <end position="208"/>
    </location>
</feature>
<dbReference type="Proteomes" id="UP000776164">
    <property type="component" value="Unassembled WGS sequence"/>
</dbReference>